<name>A0A085NG59_9BILA</name>
<dbReference type="OrthoDB" id="5296287at2759"/>
<organism evidence="1">
    <name type="scientific">Trichuris suis</name>
    <name type="common">pig whipworm</name>
    <dbReference type="NCBI Taxonomy" id="68888"/>
    <lineage>
        <taxon>Eukaryota</taxon>
        <taxon>Metazoa</taxon>
        <taxon>Ecdysozoa</taxon>
        <taxon>Nematoda</taxon>
        <taxon>Enoplea</taxon>
        <taxon>Dorylaimia</taxon>
        <taxon>Trichinellida</taxon>
        <taxon>Trichuridae</taxon>
        <taxon>Trichuris</taxon>
    </lineage>
</organism>
<dbReference type="AlphaFoldDB" id="A0A085NG59"/>
<accession>A0A085NG59</accession>
<dbReference type="Proteomes" id="UP000030758">
    <property type="component" value="Unassembled WGS sequence"/>
</dbReference>
<proteinExistence type="predicted"/>
<protein>
    <submittedName>
        <fullName evidence="1">Uncharacterized protein</fullName>
    </submittedName>
</protein>
<reference evidence="1" key="1">
    <citation type="journal article" date="2014" name="Nat. Genet.">
        <title>Genome and transcriptome of the porcine whipworm Trichuris suis.</title>
        <authorList>
            <person name="Jex A.R."/>
            <person name="Nejsum P."/>
            <person name="Schwarz E.M."/>
            <person name="Hu L."/>
            <person name="Young N.D."/>
            <person name="Hall R.S."/>
            <person name="Korhonen P.K."/>
            <person name="Liao S."/>
            <person name="Thamsborg S."/>
            <person name="Xia J."/>
            <person name="Xu P."/>
            <person name="Wang S."/>
            <person name="Scheerlinck J.P."/>
            <person name="Hofmann A."/>
            <person name="Sternberg P.W."/>
            <person name="Wang J."/>
            <person name="Gasser R.B."/>
        </authorList>
    </citation>
    <scope>NUCLEOTIDE SEQUENCE [LARGE SCALE GENOMIC DNA]</scope>
    <source>
        <strain evidence="1">DCEP-RM93F</strain>
    </source>
</reference>
<dbReference type="EMBL" id="KL367504">
    <property type="protein sequence ID" value="KFD68455.1"/>
    <property type="molecule type" value="Genomic_DNA"/>
</dbReference>
<evidence type="ECO:0000313" key="1">
    <source>
        <dbReference type="EMBL" id="KFD68455.1"/>
    </source>
</evidence>
<sequence>MNDLSGNLYESYAVFASVRWVGGALGMLAVRFIPSLGRKLLMGILLAIVSCCFLALTITEWLGKSLPMKTR</sequence>
<gene>
    <name evidence="1" type="ORF">M514_19281</name>
</gene>